<accession>A0A926NX64</accession>
<dbReference type="InterPro" id="IPR009409">
    <property type="entry name" value="DUF1059"/>
</dbReference>
<dbReference type="AlphaFoldDB" id="A0A926NX64"/>
<dbReference type="RefSeq" id="WP_190289521.1">
    <property type="nucleotide sequence ID" value="NZ_JABFCZ010000001.1"/>
</dbReference>
<proteinExistence type="predicted"/>
<protein>
    <submittedName>
        <fullName evidence="1">Uncharacterized protein</fullName>
    </submittedName>
</protein>
<dbReference type="EMBL" id="JABFCZ010000001">
    <property type="protein sequence ID" value="MBD1544858.1"/>
    <property type="molecule type" value="Genomic_DNA"/>
</dbReference>
<sequence length="90" mass="10177">MASEISGVIVEEEIEYTAKIFIDGGMLKLAARQINPRYMPFADVIRELTSEEREEILEAVKEHLQELHGMEAAQSAMPGLKKLLSEFLIE</sequence>
<name>A0A926NX64_9HYPH</name>
<evidence type="ECO:0000313" key="2">
    <source>
        <dbReference type="Proteomes" id="UP000598467"/>
    </source>
</evidence>
<comment type="caution">
    <text evidence="1">The sequence shown here is derived from an EMBL/GenBank/DDBJ whole genome shotgun (WGS) entry which is preliminary data.</text>
</comment>
<reference evidence="1" key="1">
    <citation type="submission" date="2020-05" db="EMBL/GenBank/DDBJ databases">
        <title>Identification of trans-AT polyketide cluster in two marine bacteria, producers of a novel glutaramide-containing polyketide sesbanimide D and analogs.</title>
        <authorList>
            <person name="Kacar D."/>
            <person name="Rodriguez P."/>
            <person name="Canedo L."/>
            <person name="Gonzalez E."/>
            <person name="Galan B."/>
            <person name="De La Calle F."/>
            <person name="Garcia J.L."/>
        </authorList>
    </citation>
    <scope>NUCLEOTIDE SEQUENCE</scope>
    <source>
        <strain evidence="1">PHM038</strain>
    </source>
</reference>
<evidence type="ECO:0000313" key="1">
    <source>
        <dbReference type="EMBL" id="MBD1544858.1"/>
    </source>
</evidence>
<organism evidence="1 2">
    <name type="scientific">Roseibium aggregatum</name>
    <dbReference type="NCBI Taxonomy" id="187304"/>
    <lineage>
        <taxon>Bacteria</taxon>
        <taxon>Pseudomonadati</taxon>
        <taxon>Pseudomonadota</taxon>
        <taxon>Alphaproteobacteria</taxon>
        <taxon>Hyphomicrobiales</taxon>
        <taxon>Stappiaceae</taxon>
        <taxon>Roseibium</taxon>
    </lineage>
</organism>
<dbReference type="Pfam" id="PF06348">
    <property type="entry name" value="DUF1059"/>
    <property type="match status" value="1"/>
</dbReference>
<dbReference type="Proteomes" id="UP000598467">
    <property type="component" value="Unassembled WGS sequence"/>
</dbReference>
<gene>
    <name evidence="1" type="ORF">HK439_01170</name>
</gene>